<keyword evidence="1" id="KW-0472">Membrane</keyword>
<dbReference type="Proteomes" id="UP001460888">
    <property type="component" value="Unassembled WGS sequence"/>
</dbReference>
<evidence type="ECO:0000256" key="1">
    <source>
        <dbReference type="SAM" id="Phobius"/>
    </source>
</evidence>
<keyword evidence="1" id="KW-1133">Transmembrane helix</keyword>
<reference evidence="2 3" key="1">
    <citation type="submission" date="2013-03" db="EMBL/GenBank/DDBJ databases">
        <title>Salinisphaera dokdonensis CL-ES53 Genome Sequencing.</title>
        <authorList>
            <person name="Li C."/>
            <person name="Lai Q."/>
            <person name="Shao Z."/>
        </authorList>
    </citation>
    <scope>NUCLEOTIDE SEQUENCE [LARGE SCALE GENOMIC DNA]</scope>
    <source>
        <strain evidence="2 3">CL-ES53</strain>
    </source>
</reference>
<comment type="caution">
    <text evidence="2">The sequence shown here is derived from an EMBL/GenBank/DDBJ whole genome shotgun (WGS) entry which is preliminary data.</text>
</comment>
<keyword evidence="1" id="KW-0812">Transmembrane</keyword>
<sequence length="157" mass="17938">MELWQKIVDLPVIIQGALGSFVFWLCYEAAKLIVNLIADIGGRLSRKYRRENVLFELASLYQDLSEPDEVRGNRAHLLSMHAALYLTIQGLIFLCLGFIASTLLGAISVVGYLIAIFFFFRALRAAYVEFFDNGQTKEEKEEKVKKLLKELEDTKEK</sequence>
<accession>A0ABV2B350</accession>
<gene>
    <name evidence="2" type="ORF">SADO_13743</name>
</gene>
<dbReference type="RefSeq" id="WP_353112419.1">
    <property type="nucleotide sequence ID" value="NZ_APND01000004.1"/>
</dbReference>
<evidence type="ECO:0000313" key="2">
    <source>
        <dbReference type="EMBL" id="MES1930322.1"/>
    </source>
</evidence>
<keyword evidence="3" id="KW-1185">Reference proteome</keyword>
<feature type="transmembrane region" description="Helical" evidence="1">
    <location>
        <begin position="12"/>
        <end position="38"/>
    </location>
</feature>
<proteinExistence type="predicted"/>
<name>A0ABV2B350_9GAMM</name>
<feature type="transmembrane region" description="Helical" evidence="1">
    <location>
        <begin position="106"/>
        <end position="123"/>
    </location>
</feature>
<organism evidence="2 3">
    <name type="scientific">Salinisphaera dokdonensis CL-ES53</name>
    <dbReference type="NCBI Taxonomy" id="1304272"/>
    <lineage>
        <taxon>Bacteria</taxon>
        <taxon>Pseudomonadati</taxon>
        <taxon>Pseudomonadota</taxon>
        <taxon>Gammaproteobacteria</taxon>
        <taxon>Salinisphaerales</taxon>
        <taxon>Salinisphaeraceae</taxon>
        <taxon>Salinisphaera</taxon>
    </lineage>
</organism>
<feature type="transmembrane region" description="Helical" evidence="1">
    <location>
        <begin position="82"/>
        <end position="100"/>
    </location>
</feature>
<evidence type="ECO:0000313" key="3">
    <source>
        <dbReference type="Proteomes" id="UP001460888"/>
    </source>
</evidence>
<protein>
    <submittedName>
        <fullName evidence="2">Uncharacterized protein</fullName>
    </submittedName>
</protein>
<dbReference type="EMBL" id="APND01000004">
    <property type="protein sequence ID" value="MES1930322.1"/>
    <property type="molecule type" value="Genomic_DNA"/>
</dbReference>